<dbReference type="RefSeq" id="WP_066544958.1">
    <property type="nucleotide sequence ID" value="NZ_MASJ01000014.1"/>
</dbReference>
<evidence type="ECO:0000256" key="1">
    <source>
        <dbReference type="ARBA" id="ARBA00009589"/>
    </source>
</evidence>
<dbReference type="Pfam" id="PF06941">
    <property type="entry name" value="NT5C"/>
    <property type="match status" value="1"/>
</dbReference>
<reference evidence="5 6" key="1">
    <citation type="submission" date="2016-07" db="EMBL/GenBank/DDBJ databases">
        <title>Caryophanon tenue genome sequencing.</title>
        <authorList>
            <person name="Verma A."/>
            <person name="Pal Y."/>
            <person name="Krishnamurthi S."/>
        </authorList>
    </citation>
    <scope>NUCLEOTIDE SEQUENCE [LARGE SCALE GENOMIC DNA]</scope>
    <source>
        <strain evidence="5 6">DSM 14152</strain>
    </source>
</reference>
<proteinExistence type="inferred from homology"/>
<keyword evidence="6" id="KW-1185">Reference proteome</keyword>
<dbReference type="InterPro" id="IPR009206">
    <property type="entry name" value="Nucleotidase_putative"/>
</dbReference>
<dbReference type="AlphaFoldDB" id="A0A1C0YE73"/>
<dbReference type="InterPro" id="IPR010708">
    <property type="entry name" value="5'(3')-deoxyribonucleotidase"/>
</dbReference>
<organism evidence="5 6">
    <name type="scientific">Caryophanon tenue</name>
    <dbReference type="NCBI Taxonomy" id="33978"/>
    <lineage>
        <taxon>Bacteria</taxon>
        <taxon>Bacillati</taxon>
        <taxon>Bacillota</taxon>
        <taxon>Bacilli</taxon>
        <taxon>Bacillales</taxon>
        <taxon>Caryophanaceae</taxon>
        <taxon>Caryophanon</taxon>
    </lineage>
</organism>
<sequence length="190" mass="22639">MRFGFDIDDTLIQLRQHAFTLYNKELGQNIGQDVFEQICRVEIHEPFGLTNEEGSAMWQRMNEQVYFTDCPSYEQAKEILWQLTEAGHDVYYITARPESSCLRTRQWMIDNGYPVKDGHFYCGMQDHEKLAIIEELDLDVYVDDKPKILHSLKELRTIAVLRDQPYNRDESFERITHWSQFMRYVTVDVK</sequence>
<name>A0A1C0YE73_9BACL</name>
<dbReference type="PANTHER" id="PTHR35134">
    <property type="entry name" value="NUCLEOTIDASE YQFW-RELATED"/>
    <property type="match status" value="1"/>
</dbReference>
<feature type="active site" description="Nucleophile" evidence="4">
    <location>
        <position position="6"/>
    </location>
</feature>
<evidence type="ECO:0000256" key="2">
    <source>
        <dbReference type="ARBA" id="ARBA00022801"/>
    </source>
</evidence>
<dbReference type="PIRSF" id="PIRSF021362">
    <property type="entry name" value="UCP021362_HAD"/>
    <property type="match status" value="1"/>
</dbReference>
<dbReference type="Proteomes" id="UP000093199">
    <property type="component" value="Unassembled WGS sequence"/>
</dbReference>
<evidence type="ECO:0000313" key="5">
    <source>
        <dbReference type="EMBL" id="OCS85413.1"/>
    </source>
</evidence>
<feature type="active site" description="Proton donor" evidence="4">
    <location>
        <position position="8"/>
    </location>
</feature>
<comment type="caution">
    <text evidence="5">The sequence shown here is derived from an EMBL/GenBank/DDBJ whole genome shotgun (WGS) entry which is preliminary data.</text>
</comment>
<dbReference type="EC" id="3.1.3.-" evidence="3"/>
<dbReference type="OrthoDB" id="573782at2"/>
<evidence type="ECO:0000313" key="6">
    <source>
        <dbReference type="Proteomes" id="UP000093199"/>
    </source>
</evidence>
<keyword evidence="2 3" id="KW-0378">Hydrolase</keyword>
<dbReference type="GO" id="GO:0008253">
    <property type="term" value="F:5'-nucleotidase activity"/>
    <property type="evidence" value="ECO:0007669"/>
    <property type="project" value="InterPro"/>
</dbReference>
<evidence type="ECO:0000256" key="4">
    <source>
        <dbReference type="PIRSR" id="PIRSR610708-1"/>
    </source>
</evidence>
<gene>
    <name evidence="5" type="ORF">A6M13_13320</name>
</gene>
<comment type="similarity">
    <text evidence="1 3">Belongs to the 5'(3')-deoxyribonucleotidase family.</text>
</comment>
<dbReference type="SUPFAM" id="SSF56784">
    <property type="entry name" value="HAD-like"/>
    <property type="match status" value="1"/>
</dbReference>
<accession>A0A1C0YE73</accession>
<dbReference type="InterPro" id="IPR052419">
    <property type="entry name" value="5_3-deoxyribonucleotidase-like"/>
</dbReference>
<dbReference type="EMBL" id="MASJ01000014">
    <property type="protein sequence ID" value="OCS85413.1"/>
    <property type="molecule type" value="Genomic_DNA"/>
</dbReference>
<dbReference type="Gene3D" id="3.40.50.1000">
    <property type="entry name" value="HAD superfamily/HAD-like"/>
    <property type="match status" value="1"/>
</dbReference>
<protein>
    <recommendedName>
        <fullName evidence="3">Nucleotidase</fullName>
        <ecNumber evidence="3">3.1.3.-</ecNumber>
    </recommendedName>
</protein>
<dbReference type="STRING" id="33978.A6M13_13320"/>
<dbReference type="GO" id="GO:0009264">
    <property type="term" value="P:deoxyribonucleotide catabolic process"/>
    <property type="evidence" value="ECO:0007669"/>
    <property type="project" value="InterPro"/>
</dbReference>
<dbReference type="InterPro" id="IPR036412">
    <property type="entry name" value="HAD-like_sf"/>
</dbReference>
<dbReference type="PANTHER" id="PTHR35134:SF2">
    <property type="entry name" value="NUCLEOTIDASE YQFW-RELATED"/>
    <property type="match status" value="1"/>
</dbReference>
<evidence type="ECO:0000256" key="3">
    <source>
        <dbReference type="PIRNR" id="PIRNR021362"/>
    </source>
</evidence>
<dbReference type="InterPro" id="IPR023214">
    <property type="entry name" value="HAD_sf"/>
</dbReference>